<dbReference type="Pfam" id="PF00294">
    <property type="entry name" value="PfkB"/>
    <property type="match status" value="2"/>
</dbReference>
<evidence type="ECO:0000256" key="3">
    <source>
        <dbReference type="ARBA" id="ARBA00022777"/>
    </source>
</evidence>
<dbReference type="Gene3D" id="3.40.1190.20">
    <property type="match status" value="1"/>
</dbReference>
<feature type="domain" description="Carbohydrate kinase PfkB" evidence="5">
    <location>
        <begin position="44"/>
        <end position="293"/>
    </location>
</feature>
<dbReference type="Proteomes" id="UP001152561">
    <property type="component" value="Unassembled WGS sequence"/>
</dbReference>
<evidence type="ECO:0000256" key="2">
    <source>
        <dbReference type="ARBA" id="ARBA00022723"/>
    </source>
</evidence>
<name>A0A9Q1QYM0_9SOLA</name>
<dbReference type="InterPro" id="IPR002139">
    <property type="entry name" value="Ribo/fructo_kinase"/>
</dbReference>
<dbReference type="InterPro" id="IPR029056">
    <property type="entry name" value="Ribokinase-like"/>
</dbReference>
<dbReference type="GO" id="GO:0016301">
    <property type="term" value="F:kinase activity"/>
    <property type="evidence" value="ECO:0007669"/>
    <property type="project" value="UniProtKB-KW"/>
</dbReference>
<dbReference type="EMBL" id="JAJAGQ010000022">
    <property type="protein sequence ID" value="KAJ8530157.1"/>
    <property type="molecule type" value="Genomic_DNA"/>
</dbReference>
<evidence type="ECO:0000256" key="1">
    <source>
        <dbReference type="ARBA" id="ARBA00022679"/>
    </source>
</evidence>
<dbReference type="CDD" id="cd01941">
    <property type="entry name" value="YeiC_kinase_like"/>
    <property type="match status" value="1"/>
</dbReference>
<dbReference type="OrthoDB" id="198885at2759"/>
<dbReference type="GO" id="GO:0016798">
    <property type="term" value="F:hydrolase activity, acting on glycosyl bonds"/>
    <property type="evidence" value="ECO:0007669"/>
    <property type="project" value="TreeGrafter"/>
</dbReference>
<protein>
    <recommendedName>
        <fullName evidence="5">Carbohydrate kinase PfkB domain-containing protein</fullName>
    </recommendedName>
</protein>
<evidence type="ECO:0000313" key="6">
    <source>
        <dbReference type="EMBL" id="KAJ8530157.1"/>
    </source>
</evidence>
<dbReference type="GO" id="GO:0046872">
    <property type="term" value="F:metal ion binding"/>
    <property type="evidence" value="ECO:0007669"/>
    <property type="project" value="UniProtKB-KW"/>
</dbReference>
<evidence type="ECO:0000259" key="5">
    <source>
        <dbReference type="Pfam" id="PF00294"/>
    </source>
</evidence>
<accession>A0A9Q1QYM0</accession>
<keyword evidence="1" id="KW-0808">Transferase</keyword>
<dbReference type="AlphaFoldDB" id="A0A9Q1QYM0"/>
<evidence type="ECO:0000256" key="4">
    <source>
        <dbReference type="SAM" id="MobiDB-lite"/>
    </source>
</evidence>
<dbReference type="PRINTS" id="PR00990">
    <property type="entry name" value="RIBOKINASE"/>
</dbReference>
<evidence type="ECO:0000313" key="7">
    <source>
        <dbReference type="Proteomes" id="UP001152561"/>
    </source>
</evidence>
<comment type="caution">
    <text evidence="6">The sequence shown here is derived from an EMBL/GenBank/DDBJ whole genome shotgun (WGS) entry which is preliminary data.</text>
</comment>
<reference evidence="7" key="1">
    <citation type="journal article" date="2023" name="Proc. Natl. Acad. Sci. U.S.A.">
        <title>Genomic and structural basis for evolution of tropane alkaloid biosynthesis.</title>
        <authorList>
            <person name="Wanga Y.-J."/>
            <person name="Taina T."/>
            <person name="Yua J.-Y."/>
            <person name="Lia J."/>
            <person name="Xua B."/>
            <person name="Chenc J."/>
            <person name="D'Auriad J.C."/>
            <person name="Huanga J.-P."/>
            <person name="Huanga S.-X."/>
        </authorList>
    </citation>
    <scope>NUCLEOTIDE SEQUENCE [LARGE SCALE GENOMIC DNA]</scope>
    <source>
        <strain evidence="7">cv. KIB-2019</strain>
    </source>
</reference>
<feature type="region of interest" description="Disordered" evidence="4">
    <location>
        <begin position="1"/>
        <end position="23"/>
    </location>
</feature>
<dbReference type="GO" id="GO:0004730">
    <property type="term" value="F:pseudouridylate synthase activity"/>
    <property type="evidence" value="ECO:0007669"/>
    <property type="project" value="TreeGrafter"/>
</dbReference>
<proteinExistence type="predicted"/>
<feature type="compositionally biased region" description="Polar residues" evidence="4">
    <location>
        <begin position="1"/>
        <end position="11"/>
    </location>
</feature>
<keyword evidence="3" id="KW-0418">Kinase</keyword>
<dbReference type="InterPro" id="IPR011611">
    <property type="entry name" value="PfkB_dom"/>
</dbReference>
<dbReference type="GO" id="GO:0005737">
    <property type="term" value="C:cytoplasm"/>
    <property type="evidence" value="ECO:0007669"/>
    <property type="project" value="TreeGrafter"/>
</dbReference>
<sequence>MESNVFSQMSRFNDKSSPENETLRDVKSGFCKEGQARKCTVEPVVIGGMVLDVNATSSMHANPRTTTPGKVIFSLGGVARNVADCISKLEARPFMISAVGFDMAGNMLLEHWESAGLSIEGIQRHQNIETAVVCHIFDEKGEVAAGVAHIESIEKFLTPRWIEKFKCKISSTPILMVDANLNSSSLEASCQLAAQFNTPVWFEPVSVAKSRRVASIVQYITFASPNEDELVAMANAISGRDIFQPIRHSSTKLSKESFFQMLKPAMWVLLDKGVGIVVVTLGSEGVLLCSKAKSNLQKLAFKGNQRPYFNKQLYEAVNAVCPRDQLYGASNFGRISNPFAVHFPALPASVVRLTGAGDCLVGGMIASLCAGLDVMQSVAVGIAAAKVVVEVESNVPDEYCLAKLADDARSVYSGATMLLCQSKL</sequence>
<feature type="domain" description="Carbohydrate kinase PfkB" evidence="5">
    <location>
        <begin position="340"/>
        <end position="392"/>
    </location>
</feature>
<dbReference type="SUPFAM" id="SSF53613">
    <property type="entry name" value="Ribokinase-like"/>
    <property type="match status" value="1"/>
</dbReference>
<organism evidence="6 7">
    <name type="scientific">Anisodus acutangulus</name>
    <dbReference type="NCBI Taxonomy" id="402998"/>
    <lineage>
        <taxon>Eukaryota</taxon>
        <taxon>Viridiplantae</taxon>
        <taxon>Streptophyta</taxon>
        <taxon>Embryophyta</taxon>
        <taxon>Tracheophyta</taxon>
        <taxon>Spermatophyta</taxon>
        <taxon>Magnoliopsida</taxon>
        <taxon>eudicotyledons</taxon>
        <taxon>Gunneridae</taxon>
        <taxon>Pentapetalae</taxon>
        <taxon>asterids</taxon>
        <taxon>lamiids</taxon>
        <taxon>Solanales</taxon>
        <taxon>Solanaceae</taxon>
        <taxon>Solanoideae</taxon>
        <taxon>Hyoscyameae</taxon>
        <taxon>Anisodus</taxon>
    </lineage>
</organism>
<dbReference type="PANTHER" id="PTHR42909">
    <property type="entry name" value="ZGC:136858"/>
    <property type="match status" value="1"/>
</dbReference>
<keyword evidence="7" id="KW-1185">Reference proteome</keyword>
<dbReference type="PANTHER" id="PTHR42909:SF1">
    <property type="entry name" value="CARBOHYDRATE KINASE PFKB DOMAIN-CONTAINING PROTEIN"/>
    <property type="match status" value="1"/>
</dbReference>
<keyword evidence="2" id="KW-0479">Metal-binding</keyword>
<feature type="compositionally biased region" description="Basic and acidic residues" evidence="4">
    <location>
        <begin position="12"/>
        <end position="23"/>
    </location>
</feature>
<gene>
    <name evidence="6" type="ORF">K7X08_036992</name>
</gene>